<sequence>MFFLIKPDFLNGLLNGFNFISWERIVVFFFHHIQFFEIKEPGVIPGRNQGRLSSNYSTNF</sequence>
<reference evidence="1 2" key="1">
    <citation type="journal article" date="2013" name="Genome Announc.">
        <title>Draft Genome Sequence of Indibacter alkaliphilus Strain LW1T, Isolated from Lonar Lake, a Haloalkaline Lake in the Buldana District of Maharashtra, India.</title>
        <authorList>
            <person name="Singh A."/>
            <person name="Kumar Jangir P."/>
            <person name="Sharma R."/>
            <person name="Singh A."/>
            <person name="Kumar Pinnaka A."/>
            <person name="Shivaji S."/>
        </authorList>
    </citation>
    <scope>NUCLEOTIDE SEQUENCE [LARGE SCALE GENOMIC DNA]</scope>
    <source>
        <strain evidence="2">CCUG 57479 / KCTC 22604 / LW1</strain>
    </source>
</reference>
<accession>S2DIS7</accession>
<comment type="caution">
    <text evidence="1">The sequence shown here is derived from an EMBL/GenBank/DDBJ whole genome shotgun (WGS) entry which is preliminary data.</text>
</comment>
<evidence type="ECO:0000313" key="2">
    <source>
        <dbReference type="Proteomes" id="UP000006073"/>
    </source>
</evidence>
<dbReference type="STRING" id="1189612.A33Q_0880"/>
<dbReference type="EMBL" id="ALWO02000021">
    <property type="protein sequence ID" value="EOZ98897.1"/>
    <property type="molecule type" value="Genomic_DNA"/>
</dbReference>
<gene>
    <name evidence="1" type="ORF">A33Q_0880</name>
</gene>
<name>S2DIS7_INDAL</name>
<dbReference type="Proteomes" id="UP000006073">
    <property type="component" value="Unassembled WGS sequence"/>
</dbReference>
<proteinExistence type="predicted"/>
<dbReference type="AlphaFoldDB" id="S2DIS7"/>
<keyword evidence="2" id="KW-1185">Reference proteome</keyword>
<protein>
    <submittedName>
        <fullName evidence="1">Uncharacterized protein</fullName>
    </submittedName>
</protein>
<organism evidence="1 2">
    <name type="scientific">Indibacter alkaliphilus (strain CCUG 57479 / KCTC 22604 / LW1)</name>
    <dbReference type="NCBI Taxonomy" id="1189612"/>
    <lineage>
        <taxon>Bacteria</taxon>
        <taxon>Pseudomonadati</taxon>
        <taxon>Bacteroidota</taxon>
        <taxon>Cytophagia</taxon>
        <taxon>Cytophagales</taxon>
        <taxon>Cyclobacteriaceae</taxon>
    </lineage>
</organism>
<evidence type="ECO:0000313" key="1">
    <source>
        <dbReference type="EMBL" id="EOZ98897.1"/>
    </source>
</evidence>